<dbReference type="InterPro" id="IPR000914">
    <property type="entry name" value="SBP_5_dom"/>
</dbReference>
<dbReference type="Gene3D" id="3.40.190.10">
    <property type="entry name" value="Periplasmic binding protein-like II"/>
    <property type="match status" value="1"/>
</dbReference>
<comment type="similarity">
    <text evidence="1">Belongs to the bacterial solute-binding protein 5 family.</text>
</comment>
<dbReference type="PANTHER" id="PTHR30290">
    <property type="entry name" value="PERIPLASMIC BINDING COMPONENT OF ABC TRANSPORTER"/>
    <property type="match status" value="1"/>
</dbReference>
<evidence type="ECO:0000313" key="5">
    <source>
        <dbReference type="EMBL" id="CAH1220962.1"/>
    </source>
</evidence>
<keyword evidence="3" id="KW-0732">Signal</keyword>
<comment type="caution">
    <text evidence="5">The sequence shown here is derived from an EMBL/GenBank/DDBJ whole genome shotgun (WGS) entry which is preliminary data.</text>
</comment>
<dbReference type="PIRSF" id="PIRSF002741">
    <property type="entry name" value="MppA"/>
    <property type="match status" value="1"/>
</dbReference>
<dbReference type="Gene3D" id="3.10.105.10">
    <property type="entry name" value="Dipeptide-binding Protein, Domain 3"/>
    <property type="match status" value="1"/>
</dbReference>
<proteinExistence type="inferred from homology"/>
<feature type="domain" description="Solute-binding protein family 5" evidence="4">
    <location>
        <begin position="123"/>
        <end position="512"/>
    </location>
</feature>
<accession>A0ABM9CS08</accession>
<dbReference type="EMBL" id="CAKMMG010000010">
    <property type="protein sequence ID" value="CAH1220962.1"/>
    <property type="molecule type" value="Genomic_DNA"/>
</dbReference>
<dbReference type="InterPro" id="IPR050034">
    <property type="entry name" value="Opp4A"/>
</dbReference>
<dbReference type="InterPro" id="IPR039424">
    <property type="entry name" value="SBP_5"/>
</dbReference>
<evidence type="ECO:0000313" key="6">
    <source>
        <dbReference type="Proteomes" id="UP000838324"/>
    </source>
</evidence>
<dbReference type="SUPFAM" id="SSF53850">
    <property type="entry name" value="Periplasmic binding protein-like II"/>
    <property type="match status" value="1"/>
</dbReference>
<evidence type="ECO:0000256" key="3">
    <source>
        <dbReference type="ARBA" id="ARBA00022729"/>
    </source>
</evidence>
<keyword evidence="2" id="KW-0813">Transport</keyword>
<evidence type="ECO:0000259" key="4">
    <source>
        <dbReference type="Pfam" id="PF00496"/>
    </source>
</evidence>
<dbReference type="InterPro" id="IPR030678">
    <property type="entry name" value="Peptide/Ni-bd"/>
</dbReference>
<gene>
    <name evidence="5" type="primary">appA_4</name>
    <name evidence="5" type="ORF">PAECIP111892_04953</name>
</gene>
<reference evidence="5" key="1">
    <citation type="submission" date="2022-01" db="EMBL/GenBank/DDBJ databases">
        <authorList>
            <person name="Criscuolo A."/>
        </authorList>
    </citation>
    <scope>NUCLEOTIDE SEQUENCE</scope>
    <source>
        <strain evidence="5">CIP111892</strain>
    </source>
</reference>
<name>A0ABM9CS08_9BACL</name>
<keyword evidence="6" id="KW-1185">Reference proteome</keyword>
<evidence type="ECO:0000256" key="1">
    <source>
        <dbReference type="ARBA" id="ARBA00005695"/>
    </source>
</evidence>
<organism evidence="5 6">
    <name type="scientific">Paenibacillus auburnensis</name>
    <dbReference type="NCBI Taxonomy" id="2905649"/>
    <lineage>
        <taxon>Bacteria</taxon>
        <taxon>Bacillati</taxon>
        <taxon>Bacillota</taxon>
        <taxon>Bacilli</taxon>
        <taxon>Bacillales</taxon>
        <taxon>Paenibacillaceae</taxon>
        <taxon>Paenibacillus</taxon>
    </lineage>
</organism>
<dbReference type="NCBIfam" id="NF045467">
    <property type="entry name" value="Opp4A"/>
    <property type="match status" value="1"/>
</dbReference>
<evidence type="ECO:0000256" key="2">
    <source>
        <dbReference type="ARBA" id="ARBA00022448"/>
    </source>
</evidence>
<dbReference type="PANTHER" id="PTHR30290:SF9">
    <property type="entry name" value="OLIGOPEPTIDE-BINDING PROTEIN APPA"/>
    <property type="match status" value="1"/>
</dbReference>
<sequence>MRVIKTIFNKINIRKRFHLNAGIEERKDFMLKLKISGLLLVMTIILSACNGAGSGGDSYPVRYSKAEDKAISGGTVTYAYTAPFQGLFDPAFFEGDDDSNVLDFITEAMFTVKDDLTTVPNIASWKESDDHTVFTFNIRPGVRWHNGDELTVEDWKFALETIASPDYTGSRYYSVEMIKGVEAYHRGETDELSGVKVIDPYTLRITVNSARVNTIDNLWPYPMNKKYFSGVAVKDMADSDQVRKRPIGIGPFEVKEIQPGQLVRMQRFDNYYKGKALLDGINYKVVKESEITGLLKTGGIDIGTAPRDTFAALKELDNISLMQSPELSYEYIGFKFGHWDETAQRNVMDNPKFTDKRLRKAMYYALDREGIINQYSYGLGKLIETPIPSSSWAKIPDTEIDTYPYSPEKAEVLLDEAGYLDVDGDGMREDPKGQKLVIHYDAMSGSSTTEERTQAILQNWRDVGLDVRLNGGALKELNLFYEAVEKDDSTVELFNGVWGLASDPDPSGLWRATDLWNYSRWSSEQSEELIREGVGNKAYDKEYRKQIYYEWQKLINEEVPMIFFAERVNITAVNKRLQGVHVDSMSNIIEPDKWWIKEID</sequence>
<dbReference type="Proteomes" id="UP000838324">
    <property type="component" value="Unassembled WGS sequence"/>
</dbReference>
<protein>
    <submittedName>
        <fullName evidence="5">Oligopeptide-binding protein AppA</fullName>
    </submittedName>
</protein>
<dbReference type="Pfam" id="PF00496">
    <property type="entry name" value="SBP_bac_5"/>
    <property type="match status" value="1"/>
</dbReference>
<dbReference type="Gene3D" id="3.90.76.10">
    <property type="entry name" value="Dipeptide-binding Protein, Domain 1"/>
    <property type="match status" value="1"/>
</dbReference>